<name>A0A819RIR7_9BILA</name>
<dbReference type="EMBL" id="CAJOBD010005996">
    <property type="protein sequence ID" value="CAF4048361.1"/>
    <property type="molecule type" value="Genomic_DNA"/>
</dbReference>
<comment type="caution">
    <text evidence="2">The sequence shown here is derived from an EMBL/GenBank/DDBJ whole genome shotgun (WGS) entry which is preliminary data.</text>
</comment>
<accession>A0A819RIR7</accession>
<organism evidence="2 3">
    <name type="scientific">Rotaria sordida</name>
    <dbReference type="NCBI Taxonomy" id="392033"/>
    <lineage>
        <taxon>Eukaryota</taxon>
        <taxon>Metazoa</taxon>
        <taxon>Spiralia</taxon>
        <taxon>Gnathifera</taxon>
        <taxon>Rotifera</taxon>
        <taxon>Eurotatoria</taxon>
        <taxon>Bdelloidea</taxon>
        <taxon>Philodinida</taxon>
        <taxon>Philodinidae</taxon>
        <taxon>Rotaria</taxon>
    </lineage>
</organism>
<proteinExistence type="predicted"/>
<sequence length="285" mass="32734">MAECLESLKKECAQHHIERYASFDNAFHYIEQLSANTIAILVVVGHLYQNLKDELSRIDFLPRAIRNCFVYSTEYEHTEKPMTSSTQYVFGQRQLLSSIRDVLDALDVSPVHEHSGQYISITVHQSTFNELFRAMKSIQVKLIGFTIKVSQMETVLSPSMFQFKAFAEVFGPMERLPRITKQTVHGECELILDENTGKLMLKIKKLRVELPKLFGYGGGSADISTYMPYIPLDGFINFSHPFKLPDLCETKRLEIIPRHPKFIVEEKRVTISVEIHYAEASSDHK</sequence>
<evidence type="ECO:0000313" key="3">
    <source>
        <dbReference type="Proteomes" id="UP000663836"/>
    </source>
</evidence>
<dbReference type="Proteomes" id="UP000663836">
    <property type="component" value="Unassembled WGS sequence"/>
</dbReference>
<dbReference type="AlphaFoldDB" id="A0A819RIR7"/>
<protein>
    <submittedName>
        <fullName evidence="2">Uncharacterized protein</fullName>
    </submittedName>
</protein>
<evidence type="ECO:0000313" key="2">
    <source>
        <dbReference type="EMBL" id="CAF4048361.1"/>
    </source>
</evidence>
<evidence type="ECO:0000313" key="1">
    <source>
        <dbReference type="EMBL" id="CAF1447997.1"/>
    </source>
</evidence>
<reference evidence="2" key="1">
    <citation type="submission" date="2021-02" db="EMBL/GenBank/DDBJ databases">
        <authorList>
            <person name="Nowell W R."/>
        </authorList>
    </citation>
    <scope>NUCLEOTIDE SEQUENCE</scope>
</reference>
<dbReference type="EMBL" id="CAJNOT010004869">
    <property type="protein sequence ID" value="CAF1447997.1"/>
    <property type="molecule type" value="Genomic_DNA"/>
</dbReference>
<dbReference type="Proteomes" id="UP000663864">
    <property type="component" value="Unassembled WGS sequence"/>
</dbReference>
<gene>
    <name evidence="2" type="ORF">JBS370_LOCUS28899</name>
    <name evidence="1" type="ORF">ZHD862_LOCUS35138</name>
</gene>